<protein>
    <submittedName>
        <fullName evidence="3">Sigma-B regulation protein RsbQ</fullName>
    </submittedName>
</protein>
<evidence type="ECO:0000313" key="3">
    <source>
        <dbReference type="EMBL" id="TDP40315.1"/>
    </source>
</evidence>
<gene>
    <name evidence="3" type="ORF">DEU29_102215</name>
</gene>
<dbReference type="OrthoDB" id="8680283at2"/>
<evidence type="ECO:0000259" key="2">
    <source>
        <dbReference type="Pfam" id="PF12697"/>
    </source>
</evidence>
<dbReference type="RefSeq" id="WP_133538773.1">
    <property type="nucleotide sequence ID" value="NZ_SNXI01000002.1"/>
</dbReference>
<reference evidence="3 4" key="1">
    <citation type="submission" date="2019-03" db="EMBL/GenBank/DDBJ databases">
        <title>Freshwater and sediment microbial communities from various areas in North America, analyzing microbe dynamics in response to fracking.</title>
        <authorList>
            <person name="Lamendella R."/>
        </authorList>
    </citation>
    <scope>NUCLEOTIDE SEQUENCE [LARGE SCALE GENOMIC DNA]</scope>
    <source>
        <strain evidence="3 4">18_TX</strain>
    </source>
</reference>
<organism evidence="3 4">
    <name type="scientific">Idiomarina aquatica</name>
    <dbReference type="NCBI Taxonomy" id="1327752"/>
    <lineage>
        <taxon>Bacteria</taxon>
        <taxon>Pseudomonadati</taxon>
        <taxon>Pseudomonadota</taxon>
        <taxon>Gammaproteobacteria</taxon>
        <taxon>Alteromonadales</taxon>
        <taxon>Idiomarinaceae</taxon>
        <taxon>Idiomarina</taxon>
    </lineage>
</organism>
<name>A0A4R6PPM1_9GAMM</name>
<dbReference type="Pfam" id="PF12697">
    <property type="entry name" value="Abhydrolase_6"/>
    <property type="match status" value="1"/>
</dbReference>
<dbReference type="InterPro" id="IPR000073">
    <property type="entry name" value="AB_hydrolase_1"/>
</dbReference>
<keyword evidence="4" id="KW-1185">Reference proteome</keyword>
<evidence type="ECO:0000313" key="4">
    <source>
        <dbReference type="Proteomes" id="UP000295531"/>
    </source>
</evidence>
<sequence length="273" mass="30754">MDRDAILLRNNVNVRGDGDTTLLFAHGFGCDQTIWNQVAPHFYNKCKVVLFDYVGSGESDLNAYDEHRYDSLDGYAQDLVEVIKALDLDNIVLVAHSVSGSISAIAYPEIKQRLKHIVMLNPSPRYIHDEPDYESGFAKEDVDQLIMMMEQNFFGWAQTLAPQVMENPERPELTEQLQQHFTAGENRLVRAFARATFYSDTRDKLSAVDCPVTILQADKDIVVPKQVAEYTAKQLPNARLIEIDARGHYPHVSAPAQIAEQLESLIESLKSTA</sequence>
<proteinExistence type="inferred from homology"/>
<comment type="caution">
    <text evidence="3">The sequence shown here is derived from an EMBL/GenBank/DDBJ whole genome shotgun (WGS) entry which is preliminary data.</text>
</comment>
<comment type="similarity">
    <text evidence="1">Belongs to the AB hydrolase superfamily.</text>
</comment>
<dbReference type="SUPFAM" id="SSF53474">
    <property type="entry name" value="alpha/beta-Hydrolases"/>
    <property type="match status" value="1"/>
</dbReference>
<dbReference type="AlphaFoldDB" id="A0A4R6PPM1"/>
<dbReference type="EMBL" id="SNXI01000002">
    <property type="protein sequence ID" value="TDP40315.1"/>
    <property type="molecule type" value="Genomic_DNA"/>
</dbReference>
<accession>A0A4R6PPM1</accession>
<dbReference type="PANTHER" id="PTHR43039">
    <property type="entry name" value="ESTERASE-RELATED"/>
    <property type="match status" value="1"/>
</dbReference>
<dbReference type="Gene3D" id="3.40.50.1820">
    <property type="entry name" value="alpha/beta hydrolase"/>
    <property type="match status" value="1"/>
</dbReference>
<feature type="domain" description="AB hydrolase-1" evidence="2">
    <location>
        <begin position="22"/>
        <end position="260"/>
    </location>
</feature>
<dbReference type="Proteomes" id="UP000295531">
    <property type="component" value="Unassembled WGS sequence"/>
</dbReference>
<dbReference type="InterPro" id="IPR029058">
    <property type="entry name" value="AB_hydrolase_fold"/>
</dbReference>
<evidence type="ECO:0000256" key="1">
    <source>
        <dbReference type="ARBA" id="ARBA00008645"/>
    </source>
</evidence>